<accession>R5UAD8</accession>
<reference evidence="1" key="1">
    <citation type="submission" date="2012-11" db="EMBL/GenBank/DDBJ databases">
        <title>Dependencies among metagenomic species, viruses, plasmids and units of genetic variation.</title>
        <authorList>
            <person name="Nielsen H.B."/>
            <person name="Almeida M."/>
            <person name="Juncker A.S."/>
            <person name="Rasmussen S."/>
            <person name="Li J."/>
            <person name="Sunagawa S."/>
            <person name="Plichta D."/>
            <person name="Gautier L."/>
            <person name="Le Chatelier E."/>
            <person name="Peletier E."/>
            <person name="Bonde I."/>
            <person name="Nielsen T."/>
            <person name="Manichanh C."/>
            <person name="Arumugam M."/>
            <person name="Batto J."/>
            <person name="Santos M.B.Q.D."/>
            <person name="Blom N."/>
            <person name="Borruel N."/>
            <person name="Burgdorf K.S."/>
            <person name="Boumezbeur F."/>
            <person name="Casellas F."/>
            <person name="Dore J."/>
            <person name="Guarner F."/>
            <person name="Hansen T."/>
            <person name="Hildebrand F."/>
            <person name="Kaas R.S."/>
            <person name="Kennedy S."/>
            <person name="Kristiansen K."/>
            <person name="Kultima J.R."/>
            <person name="Leonard P."/>
            <person name="Levenez F."/>
            <person name="Lund O."/>
            <person name="Moumen B."/>
            <person name="Le Paslier D."/>
            <person name="Pons N."/>
            <person name="Pedersen O."/>
            <person name="Prifti E."/>
            <person name="Qin J."/>
            <person name="Raes J."/>
            <person name="Tap J."/>
            <person name="Tims S."/>
            <person name="Ussery D.W."/>
            <person name="Yamada T."/>
            <person name="MetaHit consortium"/>
            <person name="Renault P."/>
            <person name="Sicheritz-Ponten T."/>
            <person name="Bork P."/>
            <person name="Wang J."/>
            <person name="Brunak S."/>
            <person name="Ehrlich S.D."/>
        </authorList>
    </citation>
    <scope>NUCLEOTIDE SEQUENCE [LARGE SCALE GENOMIC DNA]</scope>
</reference>
<evidence type="ECO:0000313" key="1">
    <source>
        <dbReference type="EMBL" id="CCZ68136.1"/>
    </source>
</evidence>
<proteinExistence type="predicted"/>
<name>R5UAD8_MEDGN</name>
<gene>
    <name evidence="1" type="ORF">BN481_00961</name>
</gene>
<dbReference type="Proteomes" id="UP000018114">
    <property type="component" value="Unassembled WGS sequence"/>
</dbReference>
<comment type="caution">
    <text evidence="1">The sequence shown here is derived from an EMBL/GenBank/DDBJ whole genome shotgun (WGS) entry which is preliminary data.</text>
</comment>
<dbReference type="AlphaFoldDB" id="R5UAD8"/>
<protein>
    <submittedName>
        <fullName evidence="1">Uncharacterized protein</fullName>
    </submittedName>
</protein>
<sequence length="48" mass="5534">MGDRENKQELSASATYKKKFILEEIEKMNEENIGLIYAFMLGRTGKAH</sequence>
<organism evidence="1">
    <name type="scientific">Mediterraneibacter gnavus CAG:126</name>
    <dbReference type="NCBI Taxonomy" id="1263106"/>
    <lineage>
        <taxon>Bacteria</taxon>
        <taxon>Bacillati</taxon>
        <taxon>Bacillota</taxon>
        <taxon>Clostridia</taxon>
        <taxon>Lachnospirales</taxon>
        <taxon>Lachnospiraceae</taxon>
        <taxon>Mediterraneibacter</taxon>
    </lineage>
</organism>
<dbReference type="EMBL" id="CBAL010000118">
    <property type="protein sequence ID" value="CCZ68136.1"/>
    <property type="molecule type" value="Genomic_DNA"/>
</dbReference>